<keyword evidence="3" id="KW-1185">Reference proteome</keyword>
<name>A0A087BD78_9BIFI</name>
<sequence length="598" mass="64675">MASHAARARFRSAHTTRNIALIVLGVIIVLVGVLIVGGLTFYKQAQTVKNHETQAISAISAISDSNVLNGDGISSEAVAQAQSHTAEAKRIAGNPLWKVAGVMPVVGNDVKTVRGMTEVLDDLTQQTLPAISSIAQKFDAAQLDDGNGNLNLKPIGDIQTDFATVSAQLKQQQNRYDSLPEPNIGMVRKAYQQGKERLGSIVDSVGHLNSAMQMMPAILGQNGARTYLIAVQTTSEQRSGGGLVGSLGTLHADQGTISVGDFHADTEFLNGGNGNSEELSVFNGPLPFSLDVRDTFAIPDLSRNAEMLTATWQRSPYASEVDGFIAIDPVFIQKMVEISGNVTLQDGTVLTGKNTAEYLLNTIYKDIPVAQQDAYFEYIAQTVMNQAFSRLNAAKMMTMARSIGGMIEQRHFYAYTTHAEETKYFQDAGISSREDTPQIGIYLNEQNPSKMGWYIKRKAEVSKTGINKDGSKTYHVRYTLTNTLTAAEKASVNNYILGGVQKGVENKPVAASGTSVQRMLFYAPAGGSIGKISSTGDVRDQREATMDGKQFTTNVAYLAPGKSVIFEFDVTTSPKATAELTIDQTPSGEERSDVDYRY</sequence>
<feature type="transmembrane region" description="Helical" evidence="1">
    <location>
        <begin position="21"/>
        <end position="42"/>
    </location>
</feature>
<evidence type="ECO:0000256" key="1">
    <source>
        <dbReference type="SAM" id="Phobius"/>
    </source>
</evidence>
<evidence type="ECO:0000313" key="2">
    <source>
        <dbReference type="EMBL" id="KFI68978.1"/>
    </source>
</evidence>
<dbReference type="Pfam" id="PF13196">
    <property type="entry name" value="DUF4012"/>
    <property type="match status" value="1"/>
</dbReference>
<organism evidence="2 3">
    <name type="scientific">Bifidobacterium merycicum</name>
    <dbReference type="NCBI Taxonomy" id="78345"/>
    <lineage>
        <taxon>Bacteria</taxon>
        <taxon>Bacillati</taxon>
        <taxon>Actinomycetota</taxon>
        <taxon>Actinomycetes</taxon>
        <taxon>Bifidobacteriales</taxon>
        <taxon>Bifidobacteriaceae</taxon>
        <taxon>Bifidobacterium</taxon>
    </lineage>
</organism>
<evidence type="ECO:0008006" key="4">
    <source>
        <dbReference type="Google" id="ProtNLM"/>
    </source>
</evidence>
<keyword evidence="1" id="KW-1133">Transmembrane helix</keyword>
<comment type="caution">
    <text evidence="2">The sequence shown here is derived from an EMBL/GenBank/DDBJ whole genome shotgun (WGS) entry which is preliminary data.</text>
</comment>
<evidence type="ECO:0000313" key="3">
    <source>
        <dbReference type="Proteomes" id="UP000029060"/>
    </source>
</evidence>
<keyword evidence="1" id="KW-0812">Transmembrane</keyword>
<dbReference type="AlphaFoldDB" id="A0A087BD78"/>
<reference evidence="2 3" key="1">
    <citation type="submission" date="2014-03" db="EMBL/GenBank/DDBJ databases">
        <title>Genomics of Bifidobacteria.</title>
        <authorList>
            <person name="Ventura M."/>
            <person name="Milani C."/>
            <person name="Lugli G.A."/>
        </authorList>
    </citation>
    <scope>NUCLEOTIDE SEQUENCE [LARGE SCALE GENOMIC DNA]</scope>
    <source>
        <strain evidence="2 3">LMG 11341</strain>
    </source>
</reference>
<dbReference type="STRING" id="78345.BMERY_0465"/>
<dbReference type="EMBL" id="JGZC01000010">
    <property type="protein sequence ID" value="KFI68978.1"/>
    <property type="molecule type" value="Genomic_DNA"/>
</dbReference>
<gene>
    <name evidence="2" type="ORF">BMERY_0465</name>
</gene>
<dbReference type="InterPro" id="IPR025101">
    <property type="entry name" value="DUF4012"/>
</dbReference>
<keyword evidence="1" id="KW-0472">Membrane</keyword>
<protein>
    <recommendedName>
        <fullName evidence="4">Chemotaxis protein</fullName>
    </recommendedName>
</protein>
<accession>A0A087BD78</accession>
<dbReference type="eggNOG" id="COG2976">
    <property type="taxonomic scope" value="Bacteria"/>
</dbReference>
<proteinExistence type="predicted"/>
<dbReference type="Proteomes" id="UP000029060">
    <property type="component" value="Unassembled WGS sequence"/>
</dbReference>
<dbReference type="RefSeq" id="WP_234945718.1">
    <property type="nucleotide sequence ID" value="NZ_CAMJII010000005.1"/>
</dbReference>